<evidence type="ECO:0000313" key="7">
    <source>
        <dbReference type="EMBL" id="BAU93130.1"/>
    </source>
</evidence>
<feature type="compositionally biased region" description="Basic residues" evidence="4">
    <location>
        <begin position="366"/>
        <end position="381"/>
    </location>
</feature>
<dbReference type="PANTHER" id="PTHR43065:SF49">
    <property type="entry name" value="HISTIDINE KINASE"/>
    <property type="match status" value="1"/>
</dbReference>
<sequence>MLELLRRLWEVENLSPHGICLLWRPELIWTHVVSDSLIAFAYFSIPVGLAYFVSRRRDVVFGWMFWSFAVFITACGATHLMAIWTLWVPDYGLEAAVKLLTGLASIGTAVALWVLMPKALTLPSPTQLRQANEALQARIAERDAALAALEAANAERQRAEEALRQSQKMEAIGQLTGGVAHDFNNLLNVVLLNLDRVERGLPEESPLRKRLRDAVKGAERAATMTHKLLAFARRQPLSPVSTDVNAQIASFAEFLRGTIGSRIRLETDLAPDLPRVNIDPNQLENAILNLAVNARDAMPEGGTLTLATRPLPGGGGARRRGLGYRNRDDAGGRGPGLRALLHHEASGPGDRPGAQPGVRLRPAIGRQRHLRARRPGRHHRAPVLPGPGAGRGAPGADAPVPGRRPRPRAAAAAAGGGRGLGLVPRGGGRRWPKFGSRRGAKDIFAVFGVFCSP</sequence>
<dbReference type="InterPro" id="IPR058544">
    <property type="entry name" value="ETR1_N"/>
</dbReference>
<dbReference type="Proteomes" id="UP000218288">
    <property type="component" value="Chromosome"/>
</dbReference>
<evidence type="ECO:0000256" key="2">
    <source>
        <dbReference type="ARBA" id="ARBA00012438"/>
    </source>
</evidence>
<feature type="compositionally biased region" description="Gly residues" evidence="4">
    <location>
        <begin position="414"/>
        <end position="424"/>
    </location>
</feature>
<comment type="catalytic activity">
    <reaction evidence="1">
        <text>ATP + protein L-histidine = ADP + protein N-phospho-L-histidine.</text>
        <dbReference type="EC" id="2.7.13.3"/>
    </reaction>
</comment>
<evidence type="ECO:0000256" key="1">
    <source>
        <dbReference type="ARBA" id="ARBA00000085"/>
    </source>
</evidence>
<dbReference type="RefSeq" id="WP_432419827.1">
    <property type="nucleotide sequence ID" value="NZ_AP014809.1"/>
</dbReference>
<gene>
    <name evidence="7" type="ORF">MPPM_4525</name>
</gene>
<dbReference type="SUPFAM" id="SSF47384">
    <property type="entry name" value="Homodimeric domain of signal transducing histidine kinase"/>
    <property type="match status" value="1"/>
</dbReference>
<keyword evidence="5" id="KW-0472">Membrane</keyword>
<proteinExistence type="predicted"/>
<evidence type="ECO:0000259" key="6">
    <source>
        <dbReference type="SMART" id="SM00388"/>
    </source>
</evidence>
<accession>A0A160PMC3</accession>
<dbReference type="Gene3D" id="3.30.565.10">
    <property type="entry name" value="Histidine kinase-like ATPase, C-terminal domain"/>
    <property type="match status" value="1"/>
</dbReference>
<keyword evidence="7" id="KW-0808">Transferase</keyword>
<evidence type="ECO:0000256" key="4">
    <source>
        <dbReference type="SAM" id="MobiDB-lite"/>
    </source>
</evidence>
<keyword evidence="3" id="KW-0175">Coiled coil</keyword>
<feature type="transmembrane region" description="Helical" evidence="5">
    <location>
        <begin position="65"/>
        <end position="87"/>
    </location>
</feature>
<dbReference type="GO" id="GO:0000155">
    <property type="term" value="F:phosphorelay sensor kinase activity"/>
    <property type="evidence" value="ECO:0007669"/>
    <property type="project" value="InterPro"/>
</dbReference>
<dbReference type="SMART" id="SM00388">
    <property type="entry name" value="HisKA"/>
    <property type="match status" value="1"/>
</dbReference>
<reference evidence="7 8" key="1">
    <citation type="journal article" date="2016" name="Genome Announc.">
        <title>Complete Genome Sequence of Methylobacterium populi P-1M, Isolated from Pink-Pigmented Household Biofilm.</title>
        <authorList>
            <person name="Morohoshi T."/>
            <person name="Ikeda T."/>
        </authorList>
    </citation>
    <scope>NUCLEOTIDE SEQUENCE [LARGE SCALE GENOMIC DNA]</scope>
    <source>
        <strain evidence="7 8">P-1M</strain>
    </source>
</reference>
<dbReference type="EMBL" id="AP014809">
    <property type="protein sequence ID" value="BAU93130.1"/>
    <property type="molecule type" value="Genomic_DNA"/>
</dbReference>
<feature type="domain" description="Signal transduction histidine kinase dimerisation/phosphoacceptor" evidence="6">
    <location>
        <begin position="171"/>
        <end position="237"/>
    </location>
</feature>
<feature type="region of interest" description="Disordered" evidence="4">
    <location>
        <begin position="304"/>
        <end position="424"/>
    </location>
</feature>
<evidence type="ECO:0000313" key="8">
    <source>
        <dbReference type="Proteomes" id="UP000218288"/>
    </source>
</evidence>
<keyword evidence="5" id="KW-0812">Transmembrane</keyword>
<organism evidence="7 8">
    <name type="scientific">Methylorubrum populi</name>
    <dbReference type="NCBI Taxonomy" id="223967"/>
    <lineage>
        <taxon>Bacteria</taxon>
        <taxon>Pseudomonadati</taxon>
        <taxon>Pseudomonadota</taxon>
        <taxon>Alphaproteobacteria</taxon>
        <taxon>Hyphomicrobiales</taxon>
        <taxon>Methylobacteriaceae</taxon>
        <taxon>Methylorubrum</taxon>
    </lineage>
</organism>
<dbReference type="SUPFAM" id="SSF55874">
    <property type="entry name" value="ATPase domain of HSP90 chaperone/DNA topoisomerase II/histidine kinase"/>
    <property type="match status" value="1"/>
</dbReference>
<keyword evidence="7" id="KW-0418">Kinase</keyword>
<feature type="transmembrane region" description="Helical" evidence="5">
    <location>
        <begin position="32"/>
        <end position="53"/>
    </location>
</feature>
<name>A0A160PMC3_9HYPH</name>
<dbReference type="InterPro" id="IPR036097">
    <property type="entry name" value="HisK_dim/P_sf"/>
</dbReference>
<keyword evidence="5" id="KW-1133">Transmembrane helix</keyword>
<dbReference type="Gene3D" id="1.10.287.130">
    <property type="match status" value="1"/>
</dbReference>
<dbReference type="AlphaFoldDB" id="A0A160PMC3"/>
<dbReference type="InterPro" id="IPR036890">
    <property type="entry name" value="HATPase_C_sf"/>
</dbReference>
<evidence type="ECO:0000256" key="5">
    <source>
        <dbReference type="SAM" id="Phobius"/>
    </source>
</evidence>
<feature type="coiled-coil region" evidence="3">
    <location>
        <begin position="132"/>
        <end position="172"/>
    </location>
</feature>
<evidence type="ECO:0000256" key="3">
    <source>
        <dbReference type="SAM" id="Coils"/>
    </source>
</evidence>
<dbReference type="Pfam" id="PF25487">
    <property type="entry name" value="ETR1_N"/>
    <property type="match status" value="1"/>
</dbReference>
<dbReference type="InterPro" id="IPR003661">
    <property type="entry name" value="HisK_dim/P_dom"/>
</dbReference>
<feature type="transmembrane region" description="Helical" evidence="5">
    <location>
        <begin position="99"/>
        <end position="116"/>
    </location>
</feature>
<protein>
    <recommendedName>
        <fullName evidence="2">histidine kinase</fullName>
        <ecNumber evidence="2">2.7.13.3</ecNumber>
    </recommendedName>
</protein>
<dbReference type="EC" id="2.7.13.3" evidence="2"/>
<dbReference type="PANTHER" id="PTHR43065">
    <property type="entry name" value="SENSOR HISTIDINE KINASE"/>
    <property type="match status" value="1"/>
</dbReference>